<dbReference type="PROSITE" id="PS00041">
    <property type="entry name" value="HTH_ARAC_FAMILY_1"/>
    <property type="match status" value="1"/>
</dbReference>
<dbReference type="RefSeq" id="WP_229748076.1">
    <property type="nucleotide sequence ID" value="NZ_BMGJ01000003.1"/>
</dbReference>
<dbReference type="InterPro" id="IPR018060">
    <property type="entry name" value="HTH_AraC"/>
</dbReference>
<gene>
    <name evidence="5" type="ORF">GCM10011357_12450</name>
</gene>
<evidence type="ECO:0000256" key="3">
    <source>
        <dbReference type="ARBA" id="ARBA00023163"/>
    </source>
</evidence>
<sequence>MQPNLKVADLARALDVSEYRISRVMKEHLQARNFNHYVNRLRIEHARHILAQPQYQHWPVLVVGMESGFASVGPFNRAFKQFTGLTPNQYRLQTVGSVQVSASASG</sequence>
<dbReference type="Proteomes" id="UP000614272">
    <property type="component" value="Unassembled WGS sequence"/>
</dbReference>
<proteinExistence type="predicted"/>
<evidence type="ECO:0000256" key="2">
    <source>
        <dbReference type="ARBA" id="ARBA00023125"/>
    </source>
</evidence>
<dbReference type="PANTHER" id="PTHR43280:SF29">
    <property type="entry name" value="ARAC-FAMILY TRANSCRIPTIONAL REGULATOR"/>
    <property type="match status" value="1"/>
</dbReference>
<feature type="domain" description="HTH araC/xylS-type" evidence="4">
    <location>
        <begin position="1"/>
        <end position="93"/>
    </location>
</feature>
<dbReference type="Gene3D" id="1.10.10.60">
    <property type="entry name" value="Homeodomain-like"/>
    <property type="match status" value="2"/>
</dbReference>
<dbReference type="PROSITE" id="PS01124">
    <property type="entry name" value="HTH_ARAC_FAMILY_2"/>
    <property type="match status" value="1"/>
</dbReference>
<reference evidence="6" key="1">
    <citation type="journal article" date="2019" name="Int. J. Syst. Evol. Microbiol.">
        <title>The Global Catalogue of Microorganisms (GCM) 10K type strain sequencing project: providing services to taxonomists for standard genome sequencing and annotation.</title>
        <authorList>
            <consortium name="The Broad Institute Genomics Platform"/>
            <consortium name="The Broad Institute Genome Sequencing Center for Infectious Disease"/>
            <person name="Wu L."/>
            <person name="Ma J."/>
        </authorList>
    </citation>
    <scope>NUCLEOTIDE SEQUENCE [LARGE SCALE GENOMIC DNA]</scope>
    <source>
        <strain evidence="6">CGMCC 1.12923</strain>
    </source>
</reference>
<protein>
    <recommendedName>
        <fullName evidence="4">HTH araC/xylS-type domain-containing protein</fullName>
    </recommendedName>
</protein>
<dbReference type="PANTHER" id="PTHR43280">
    <property type="entry name" value="ARAC-FAMILY TRANSCRIPTIONAL REGULATOR"/>
    <property type="match status" value="1"/>
</dbReference>
<keyword evidence="2" id="KW-0238">DNA-binding</keyword>
<organism evidence="5 6">
    <name type="scientific">Lacimicrobium alkaliphilum</name>
    <dbReference type="NCBI Taxonomy" id="1526571"/>
    <lineage>
        <taxon>Bacteria</taxon>
        <taxon>Pseudomonadati</taxon>
        <taxon>Pseudomonadota</taxon>
        <taxon>Gammaproteobacteria</taxon>
        <taxon>Alteromonadales</taxon>
        <taxon>Alteromonadaceae</taxon>
        <taxon>Lacimicrobium</taxon>
    </lineage>
</organism>
<dbReference type="SUPFAM" id="SSF46689">
    <property type="entry name" value="Homeodomain-like"/>
    <property type="match status" value="1"/>
</dbReference>
<dbReference type="InterPro" id="IPR018062">
    <property type="entry name" value="HTH_AraC-typ_CS"/>
</dbReference>
<evidence type="ECO:0000313" key="5">
    <source>
        <dbReference type="EMBL" id="GGD58664.1"/>
    </source>
</evidence>
<evidence type="ECO:0000313" key="6">
    <source>
        <dbReference type="Proteomes" id="UP000614272"/>
    </source>
</evidence>
<keyword evidence="6" id="KW-1185">Reference proteome</keyword>
<dbReference type="InterPro" id="IPR009057">
    <property type="entry name" value="Homeodomain-like_sf"/>
</dbReference>
<evidence type="ECO:0000256" key="1">
    <source>
        <dbReference type="ARBA" id="ARBA00023015"/>
    </source>
</evidence>
<dbReference type="PRINTS" id="PR00032">
    <property type="entry name" value="HTHARAC"/>
</dbReference>
<comment type="caution">
    <text evidence="5">The sequence shown here is derived from an EMBL/GenBank/DDBJ whole genome shotgun (WGS) entry which is preliminary data.</text>
</comment>
<dbReference type="EMBL" id="BMGJ01000003">
    <property type="protein sequence ID" value="GGD58664.1"/>
    <property type="molecule type" value="Genomic_DNA"/>
</dbReference>
<evidence type="ECO:0000259" key="4">
    <source>
        <dbReference type="PROSITE" id="PS01124"/>
    </source>
</evidence>
<name>A0ABQ1R563_9ALTE</name>
<keyword evidence="1" id="KW-0805">Transcription regulation</keyword>
<keyword evidence="3" id="KW-0804">Transcription</keyword>
<dbReference type="Pfam" id="PF12833">
    <property type="entry name" value="HTH_18"/>
    <property type="match status" value="1"/>
</dbReference>
<accession>A0ABQ1R563</accession>
<dbReference type="SMART" id="SM00342">
    <property type="entry name" value="HTH_ARAC"/>
    <property type="match status" value="1"/>
</dbReference>
<dbReference type="InterPro" id="IPR020449">
    <property type="entry name" value="Tscrpt_reg_AraC-type_HTH"/>
</dbReference>